<dbReference type="GO" id="GO:0045109">
    <property type="term" value="P:intermediate filament organization"/>
    <property type="evidence" value="ECO:0007669"/>
    <property type="project" value="TreeGrafter"/>
</dbReference>
<dbReference type="GeneID" id="110074882"/>
<proteinExistence type="inferred from homology"/>
<dbReference type="PANTHER" id="PTHR23239">
    <property type="entry name" value="INTERMEDIATE FILAMENT"/>
    <property type="match status" value="1"/>
</dbReference>
<evidence type="ECO:0000256" key="4">
    <source>
        <dbReference type="RuleBase" id="RU000685"/>
    </source>
</evidence>
<protein>
    <submittedName>
        <fullName evidence="9">Keratin, type I cytoskeletal 47 kDa-like</fullName>
    </submittedName>
</protein>
<dbReference type="AlphaFoldDB" id="A0A6J0SXY4"/>
<dbReference type="PROSITE" id="PS51842">
    <property type="entry name" value="IF_ROD_2"/>
    <property type="match status" value="1"/>
</dbReference>
<keyword evidence="3 5" id="KW-0175">Coiled coil</keyword>
<gene>
    <name evidence="9" type="primary">LOC110074882</name>
</gene>
<organism evidence="8 9">
    <name type="scientific">Pogona vitticeps</name>
    <name type="common">central bearded dragon</name>
    <dbReference type="NCBI Taxonomy" id="103695"/>
    <lineage>
        <taxon>Eukaryota</taxon>
        <taxon>Metazoa</taxon>
        <taxon>Chordata</taxon>
        <taxon>Craniata</taxon>
        <taxon>Vertebrata</taxon>
        <taxon>Euteleostomi</taxon>
        <taxon>Lepidosauria</taxon>
        <taxon>Squamata</taxon>
        <taxon>Bifurcata</taxon>
        <taxon>Unidentata</taxon>
        <taxon>Episquamata</taxon>
        <taxon>Toxicofera</taxon>
        <taxon>Iguania</taxon>
        <taxon>Acrodonta</taxon>
        <taxon>Agamidae</taxon>
        <taxon>Amphibolurinae</taxon>
        <taxon>Pogona</taxon>
    </lineage>
</organism>
<feature type="domain" description="IF rod" evidence="7">
    <location>
        <begin position="131"/>
        <end position="442"/>
    </location>
</feature>
<reference evidence="9" key="1">
    <citation type="submission" date="2025-08" db="UniProtKB">
        <authorList>
            <consortium name="RefSeq"/>
        </authorList>
    </citation>
    <scope>IDENTIFICATION</scope>
</reference>
<dbReference type="InterPro" id="IPR018039">
    <property type="entry name" value="IF_conserved"/>
</dbReference>
<dbReference type="Proteomes" id="UP001652642">
    <property type="component" value="Chromosome 6"/>
</dbReference>
<name>A0A6J0SXY4_9SAUR</name>
<evidence type="ECO:0000256" key="1">
    <source>
        <dbReference type="ARBA" id="ARBA00022744"/>
    </source>
</evidence>
<comment type="similarity">
    <text evidence="4">Belongs to the intermediate filament family.</text>
</comment>
<dbReference type="SUPFAM" id="SSF64593">
    <property type="entry name" value="Intermediate filament protein, coiled coil region"/>
    <property type="match status" value="2"/>
</dbReference>
<dbReference type="Gene3D" id="1.20.5.1160">
    <property type="entry name" value="Vasodilator-stimulated phosphoprotein"/>
    <property type="match status" value="1"/>
</dbReference>
<feature type="coiled-coil region" evidence="5">
    <location>
        <begin position="241"/>
        <end position="268"/>
    </location>
</feature>
<dbReference type="SMART" id="SM01391">
    <property type="entry name" value="Filament"/>
    <property type="match status" value="1"/>
</dbReference>
<dbReference type="GO" id="GO:0005882">
    <property type="term" value="C:intermediate filament"/>
    <property type="evidence" value="ECO:0007669"/>
    <property type="project" value="UniProtKB-KW"/>
</dbReference>
<evidence type="ECO:0000256" key="5">
    <source>
        <dbReference type="SAM" id="Coils"/>
    </source>
</evidence>
<dbReference type="InterPro" id="IPR002957">
    <property type="entry name" value="Keratin_I"/>
</dbReference>
<dbReference type="InParanoid" id="A0A6J0SXY4"/>
<accession>A0A6J0SXY4</accession>
<dbReference type="GO" id="GO:0005198">
    <property type="term" value="F:structural molecule activity"/>
    <property type="evidence" value="ECO:0007669"/>
    <property type="project" value="InterPro"/>
</dbReference>
<dbReference type="GO" id="GO:0030855">
    <property type="term" value="P:epithelial cell differentiation"/>
    <property type="evidence" value="ECO:0007669"/>
    <property type="project" value="TreeGrafter"/>
</dbReference>
<dbReference type="Gene3D" id="1.20.5.170">
    <property type="match status" value="1"/>
</dbReference>
<dbReference type="InterPro" id="IPR039008">
    <property type="entry name" value="IF_rod_dom"/>
</dbReference>
<keyword evidence="1" id="KW-0416">Keratin</keyword>
<evidence type="ECO:0000256" key="3">
    <source>
        <dbReference type="ARBA" id="ARBA00023054"/>
    </source>
</evidence>
<evidence type="ECO:0000313" key="8">
    <source>
        <dbReference type="Proteomes" id="UP001652642"/>
    </source>
</evidence>
<keyword evidence="2 4" id="KW-0403">Intermediate filament</keyword>
<evidence type="ECO:0000256" key="6">
    <source>
        <dbReference type="SAM" id="MobiDB-lite"/>
    </source>
</evidence>
<feature type="region of interest" description="Disordered" evidence="6">
    <location>
        <begin position="74"/>
        <end position="94"/>
    </location>
</feature>
<dbReference type="Gene3D" id="1.20.5.500">
    <property type="entry name" value="Single helix bin"/>
    <property type="match status" value="1"/>
</dbReference>
<feature type="coiled-coil region" evidence="5">
    <location>
        <begin position="407"/>
        <end position="441"/>
    </location>
</feature>
<sequence>MALSLVSKTNAFLTHLPLKGNKMTKCGEGFELAPPTTMPIFKGTPQDSCYSLSCFALHPLAGRAMATTFSSRSQSFSNSIHGPRAGSKKTVGRPQTASSIYGSVAALLPSVKDSLTWRFGQKETNILDVGQKGTMQNLNDRLAAYLERVRSLEESNAQLEQNIREFYVKRASAGGPDLSGYFNTLKELKSKIEQETLNNAGLLLQIDNAKLAADDFKVKLESEVAMRLSVEGDLGGLRKVLEEVNASRHTLQVQVDSLQEELAYLKRNHKEEVASLQGRLGGTVNVEVDSMPGADLQKILAEIRDQYENVMEKNRQEAQALHKSQCDAINQEVAISTEALQAAQMKITELRRLAQALEIELQSLQSMKIALEGTLAETESRYGTELMRLRDLCTAREAELLQLRTDAQRQAEDYKRLMDIKNRLEQEIATYRHLLEGSEAQPPATPEPSTSRRVKTVIEELVDGKVVSSHVEEVEQPM</sequence>
<dbReference type="Pfam" id="PF00038">
    <property type="entry name" value="Filament"/>
    <property type="match status" value="1"/>
</dbReference>
<dbReference type="RefSeq" id="XP_020641247.2">
    <property type="nucleotide sequence ID" value="XM_020785588.2"/>
</dbReference>
<keyword evidence="8" id="KW-1185">Reference proteome</keyword>
<evidence type="ECO:0000256" key="2">
    <source>
        <dbReference type="ARBA" id="ARBA00022754"/>
    </source>
</evidence>
<evidence type="ECO:0000259" key="7">
    <source>
        <dbReference type="PROSITE" id="PS51842"/>
    </source>
</evidence>
<dbReference type="PANTHER" id="PTHR23239:SF180">
    <property type="entry name" value="KERATIN, TYPE I CYTOSKELETAL 17"/>
    <property type="match status" value="1"/>
</dbReference>
<feature type="coiled-coil region" evidence="5">
    <location>
        <begin position="300"/>
        <end position="381"/>
    </location>
</feature>
<feature type="coiled-coil region" evidence="5">
    <location>
        <begin position="135"/>
        <end position="205"/>
    </location>
</feature>
<evidence type="ECO:0000313" key="9">
    <source>
        <dbReference type="RefSeq" id="XP_020641247.2"/>
    </source>
</evidence>
<dbReference type="OrthoDB" id="2441647at2759"/>
<dbReference type="PROSITE" id="PS00226">
    <property type="entry name" value="IF_ROD_1"/>
    <property type="match status" value="1"/>
</dbReference>
<dbReference type="PRINTS" id="PR01248">
    <property type="entry name" value="TYPE1KERATIN"/>
</dbReference>
<dbReference type="KEGG" id="pvt:110074882"/>